<feature type="compositionally biased region" description="Polar residues" evidence="3">
    <location>
        <begin position="326"/>
        <end position="337"/>
    </location>
</feature>
<evidence type="ECO:0000259" key="5">
    <source>
        <dbReference type="PROSITE" id="PS50002"/>
    </source>
</evidence>
<feature type="compositionally biased region" description="Low complexity" evidence="3">
    <location>
        <begin position="25"/>
        <end position="59"/>
    </location>
</feature>
<sequence length="443" mass="47309">MSSASNFIAGASAVSSQATLTSTYSPYSSAGSVSGSRPGPGHSSSGGEPSSSSSGPTSSNHQLSALATLGFIPLFVLAFLLLRRRGIAQRLEKRRPWLFGRDTGAYGNAAVDSSRYFHDHPGASVSPSRRSSFGTGTALDAGISSEQWETFPTLSSETNSRSALPSITVPRPSRHVEVVPEVGEVCPSSLNGSIAEPALVATVHSDPLPIIRSSERDSWENERAQSEAGSLVWEEWPTVPDNSVMNQRSPTLPTPISARPLASSQKCIFPTPLQDHKPKSVKSVQSTRESINANSKYMTALENPFSDLASVGMGLGAETSTEDGSDAQTADSFSTADPETASHFARVETIRRPFVPTMDDEMSVLPGETVRILLRYDDGWAYAEKLGSGRRGLIPIDCLRMPEEDLSAFLASKRLNSYSVTDSLKGIPKDVEIDARTTIGKAL</sequence>
<name>A0A165HKX7_9APHY</name>
<keyword evidence="4" id="KW-1133">Transmembrane helix</keyword>
<organism evidence="6 7">
    <name type="scientific">Laetiporus sulphureus 93-53</name>
    <dbReference type="NCBI Taxonomy" id="1314785"/>
    <lineage>
        <taxon>Eukaryota</taxon>
        <taxon>Fungi</taxon>
        <taxon>Dikarya</taxon>
        <taxon>Basidiomycota</taxon>
        <taxon>Agaricomycotina</taxon>
        <taxon>Agaricomycetes</taxon>
        <taxon>Polyporales</taxon>
        <taxon>Laetiporus</taxon>
    </lineage>
</organism>
<evidence type="ECO:0000256" key="1">
    <source>
        <dbReference type="ARBA" id="ARBA00022443"/>
    </source>
</evidence>
<evidence type="ECO:0000256" key="4">
    <source>
        <dbReference type="SAM" id="Phobius"/>
    </source>
</evidence>
<dbReference type="EMBL" id="KV427606">
    <property type="protein sequence ID" value="KZT11864.1"/>
    <property type="molecule type" value="Genomic_DNA"/>
</dbReference>
<keyword evidence="4" id="KW-0812">Transmembrane</keyword>
<dbReference type="Pfam" id="PF14604">
    <property type="entry name" value="SH3_9"/>
    <property type="match status" value="1"/>
</dbReference>
<dbReference type="RefSeq" id="XP_040769512.1">
    <property type="nucleotide sequence ID" value="XM_040907695.1"/>
</dbReference>
<keyword evidence="7" id="KW-1185">Reference proteome</keyword>
<protein>
    <recommendedName>
        <fullName evidence="5">SH3 domain-containing protein</fullName>
    </recommendedName>
</protein>
<evidence type="ECO:0000313" key="6">
    <source>
        <dbReference type="EMBL" id="KZT11864.1"/>
    </source>
</evidence>
<dbReference type="InParanoid" id="A0A165HKX7"/>
<evidence type="ECO:0000313" key="7">
    <source>
        <dbReference type="Proteomes" id="UP000076871"/>
    </source>
</evidence>
<dbReference type="OrthoDB" id="5340910at2759"/>
<reference evidence="6 7" key="1">
    <citation type="journal article" date="2016" name="Mol. Biol. Evol.">
        <title>Comparative Genomics of Early-Diverging Mushroom-Forming Fungi Provides Insights into the Origins of Lignocellulose Decay Capabilities.</title>
        <authorList>
            <person name="Nagy L.G."/>
            <person name="Riley R."/>
            <person name="Tritt A."/>
            <person name="Adam C."/>
            <person name="Daum C."/>
            <person name="Floudas D."/>
            <person name="Sun H."/>
            <person name="Yadav J.S."/>
            <person name="Pangilinan J."/>
            <person name="Larsson K.H."/>
            <person name="Matsuura K."/>
            <person name="Barry K."/>
            <person name="Labutti K."/>
            <person name="Kuo R."/>
            <person name="Ohm R.A."/>
            <person name="Bhattacharya S.S."/>
            <person name="Shirouzu T."/>
            <person name="Yoshinaga Y."/>
            <person name="Martin F.M."/>
            <person name="Grigoriev I.V."/>
            <person name="Hibbett D.S."/>
        </authorList>
    </citation>
    <scope>NUCLEOTIDE SEQUENCE [LARGE SCALE GENOMIC DNA]</scope>
    <source>
        <strain evidence="6 7">93-53</strain>
    </source>
</reference>
<keyword evidence="1 2" id="KW-0728">SH3 domain</keyword>
<dbReference type="Proteomes" id="UP000076871">
    <property type="component" value="Unassembled WGS sequence"/>
</dbReference>
<dbReference type="InterPro" id="IPR036028">
    <property type="entry name" value="SH3-like_dom_sf"/>
</dbReference>
<proteinExistence type="predicted"/>
<evidence type="ECO:0000256" key="2">
    <source>
        <dbReference type="PROSITE-ProRule" id="PRU00192"/>
    </source>
</evidence>
<dbReference type="STRING" id="1314785.A0A165HKX7"/>
<feature type="transmembrane region" description="Helical" evidence="4">
    <location>
        <begin position="63"/>
        <end position="82"/>
    </location>
</feature>
<dbReference type="PROSITE" id="PS50002">
    <property type="entry name" value="SH3"/>
    <property type="match status" value="1"/>
</dbReference>
<feature type="domain" description="SH3" evidence="5">
    <location>
        <begin position="343"/>
        <end position="404"/>
    </location>
</feature>
<dbReference type="AlphaFoldDB" id="A0A165HKX7"/>
<dbReference type="InterPro" id="IPR001452">
    <property type="entry name" value="SH3_domain"/>
</dbReference>
<feature type="region of interest" description="Disordered" evidence="3">
    <location>
        <begin position="269"/>
        <end position="288"/>
    </location>
</feature>
<feature type="region of interest" description="Disordered" evidence="3">
    <location>
        <begin position="24"/>
        <end position="59"/>
    </location>
</feature>
<accession>A0A165HKX7</accession>
<feature type="region of interest" description="Disordered" evidence="3">
    <location>
        <begin position="316"/>
        <end position="339"/>
    </location>
</feature>
<gene>
    <name evidence="6" type="ORF">LAESUDRAFT_719806</name>
</gene>
<dbReference type="SUPFAM" id="SSF50044">
    <property type="entry name" value="SH3-domain"/>
    <property type="match status" value="1"/>
</dbReference>
<evidence type="ECO:0000256" key="3">
    <source>
        <dbReference type="SAM" id="MobiDB-lite"/>
    </source>
</evidence>
<dbReference type="Gene3D" id="2.30.30.40">
    <property type="entry name" value="SH3 Domains"/>
    <property type="match status" value="1"/>
</dbReference>
<dbReference type="SMART" id="SM00326">
    <property type="entry name" value="SH3"/>
    <property type="match status" value="1"/>
</dbReference>
<keyword evidence="4" id="KW-0472">Membrane</keyword>
<dbReference type="GeneID" id="63824724"/>